<dbReference type="EMBL" id="CBFW010000103">
    <property type="protein sequence ID" value="CDC72305.1"/>
    <property type="molecule type" value="Genomic_DNA"/>
</dbReference>
<dbReference type="Proteomes" id="UP000017938">
    <property type="component" value="Unassembled WGS sequence"/>
</dbReference>
<accession>R6TJ81</accession>
<dbReference type="CDD" id="cd04590">
    <property type="entry name" value="CBS_pair_CorC_HlyC_assoc"/>
    <property type="match status" value="1"/>
</dbReference>
<dbReference type="InterPro" id="IPR051676">
    <property type="entry name" value="UPF0053_domain"/>
</dbReference>
<dbReference type="PROSITE" id="PS51846">
    <property type="entry name" value="CNNM"/>
    <property type="match status" value="1"/>
</dbReference>
<name>R6TJ81_9BACT</name>
<dbReference type="InterPro" id="IPR046342">
    <property type="entry name" value="CBS_dom_sf"/>
</dbReference>
<dbReference type="InterPro" id="IPR044751">
    <property type="entry name" value="Ion_transp-like_CBS"/>
</dbReference>
<evidence type="ECO:0000259" key="11">
    <source>
        <dbReference type="PROSITE" id="PS51371"/>
    </source>
</evidence>
<dbReference type="SMART" id="SM01091">
    <property type="entry name" value="CorC_HlyC"/>
    <property type="match status" value="1"/>
</dbReference>
<dbReference type="InterPro" id="IPR016169">
    <property type="entry name" value="FAD-bd_PCMH_sub2"/>
</dbReference>
<dbReference type="GO" id="GO:0050660">
    <property type="term" value="F:flavin adenine dinucleotide binding"/>
    <property type="evidence" value="ECO:0007669"/>
    <property type="project" value="InterPro"/>
</dbReference>
<dbReference type="InterPro" id="IPR002550">
    <property type="entry name" value="CNNM"/>
</dbReference>
<dbReference type="InterPro" id="IPR000644">
    <property type="entry name" value="CBS_dom"/>
</dbReference>
<evidence type="ECO:0000256" key="10">
    <source>
        <dbReference type="SAM" id="Phobius"/>
    </source>
</evidence>
<feature type="transmembrane region" description="Helical" evidence="10">
    <location>
        <begin position="61"/>
        <end position="81"/>
    </location>
</feature>
<keyword evidence="4" id="KW-0677">Repeat</keyword>
<evidence type="ECO:0000256" key="3">
    <source>
        <dbReference type="ARBA" id="ARBA00022692"/>
    </source>
</evidence>
<feature type="transmembrane region" description="Helical" evidence="10">
    <location>
        <begin position="141"/>
        <end position="163"/>
    </location>
</feature>
<comment type="caution">
    <text evidence="13">The sequence shown here is derived from an EMBL/GenBank/DDBJ whole genome shotgun (WGS) entry which is preliminary data.</text>
</comment>
<evidence type="ECO:0000256" key="6">
    <source>
        <dbReference type="ARBA" id="ARBA00023122"/>
    </source>
</evidence>
<dbReference type="SUPFAM" id="SSF56176">
    <property type="entry name" value="FAD-binding/transporter-associated domain-like"/>
    <property type="match status" value="1"/>
</dbReference>
<sequence length="455" mass="50441">MPDPLWGQLLLQLLLILINAFFACSEIAVVSLNEKKIEKLADDGNKKAAKILSMLKNPEKFLSTIQISITLAGFLGSAFAADNFAGKLSSWVCNDLKFTALSEKTVGTLSIIVVTLLLSYVTLVFGELVPKRIAMKKPEKVAMFVCGVISAAAVIARPVVWLLSASTNGVLRLIGIDPKSEDEEVTEEEIRLMVDAGEEDGNIEQNEKEMIENIFEFNNITAADVMVHRTEMTAVNIADTVDTILQTIKETGFSRFPVYEDNIDNIVGILSTRNFLLNVCSDNPKKLKELTYEPYFVPESVRADALFSDMQSKNCHMVVVLDEYGGTSGLVTMEDLLEEIVGNIYDETDDKEDEPQIEKIGDNLYRIQGGVELETIEEELGINFSEEDDELSTLSGLIFSRFTTIPADGETPELDIDRLHIKVENITEHRVVSAVVELLPEPDTGTEDENDSKDE</sequence>
<keyword evidence="6 8" id="KW-0129">CBS domain</keyword>
<dbReference type="STRING" id="1263015.BN580_01001"/>
<dbReference type="GO" id="GO:0005886">
    <property type="term" value="C:plasma membrane"/>
    <property type="evidence" value="ECO:0007669"/>
    <property type="project" value="UniProtKB-SubCell"/>
</dbReference>
<feature type="transmembrane region" description="Helical" evidence="10">
    <location>
        <begin position="6"/>
        <end position="30"/>
    </location>
</feature>
<evidence type="ECO:0000256" key="8">
    <source>
        <dbReference type="PROSITE-ProRule" id="PRU00703"/>
    </source>
</evidence>
<dbReference type="SUPFAM" id="SSF54631">
    <property type="entry name" value="CBS-domain pair"/>
    <property type="match status" value="1"/>
</dbReference>
<feature type="domain" description="CNNM transmembrane" evidence="12">
    <location>
        <begin position="1"/>
        <end position="207"/>
    </location>
</feature>
<comment type="subcellular location">
    <subcellularLocation>
        <location evidence="1">Cell membrane</location>
        <topology evidence="1">Multi-pass membrane protein</topology>
    </subcellularLocation>
</comment>
<dbReference type="InterPro" id="IPR036318">
    <property type="entry name" value="FAD-bd_PCMH-like_sf"/>
</dbReference>
<organism evidence="13 14">
    <name type="scientific">Candidatus Colimorpha enterica</name>
    <dbReference type="NCBI Taxonomy" id="3083063"/>
    <lineage>
        <taxon>Bacteria</taxon>
        <taxon>Pseudomonadati</taxon>
        <taxon>Bacteroidota</taxon>
        <taxon>Bacteroidia</taxon>
        <taxon>Bacteroidales</taxon>
        <taxon>Candidatus Colimorpha</taxon>
    </lineage>
</organism>
<feature type="domain" description="CBS" evidence="11">
    <location>
        <begin position="226"/>
        <end position="287"/>
    </location>
</feature>
<gene>
    <name evidence="13" type="ORF">BN580_01001</name>
</gene>
<evidence type="ECO:0000256" key="4">
    <source>
        <dbReference type="ARBA" id="ARBA00022737"/>
    </source>
</evidence>
<feature type="transmembrane region" description="Helical" evidence="10">
    <location>
        <begin position="106"/>
        <end position="129"/>
    </location>
</feature>
<dbReference type="Pfam" id="PF03471">
    <property type="entry name" value="CorC_HlyC"/>
    <property type="match status" value="1"/>
</dbReference>
<dbReference type="Pfam" id="PF01595">
    <property type="entry name" value="CNNM"/>
    <property type="match status" value="1"/>
</dbReference>
<keyword evidence="5 9" id="KW-1133">Transmembrane helix</keyword>
<dbReference type="AlphaFoldDB" id="R6TJ81"/>
<dbReference type="PANTHER" id="PTHR43099:SF2">
    <property type="entry name" value="UPF0053 PROTEIN YRKA"/>
    <property type="match status" value="1"/>
</dbReference>
<dbReference type="Gene3D" id="3.30.465.10">
    <property type="match status" value="1"/>
</dbReference>
<dbReference type="PROSITE" id="PS51371">
    <property type="entry name" value="CBS"/>
    <property type="match status" value="2"/>
</dbReference>
<keyword evidence="2" id="KW-1003">Cell membrane</keyword>
<evidence type="ECO:0000256" key="5">
    <source>
        <dbReference type="ARBA" id="ARBA00022989"/>
    </source>
</evidence>
<evidence type="ECO:0000313" key="13">
    <source>
        <dbReference type="EMBL" id="CDC72305.1"/>
    </source>
</evidence>
<evidence type="ECO:0000256" key="7">
    <source>
        <dbReference type="ARBA" id="ARBA00023136"/>
    </source>
</evidence>
<evidence type="ECO:0000259" key="12">
    <source>
        <dbReference type="PROSITE" id="PS51846"/>
    </source>
</evidence>
<dbReference type="Pfam" id="PF00571">
    <property type="entry name" value="CBS"/>
    <property type="match status" value="2"/>
</dbReference>
<dbReference type="InterPro" id="IPR005170">
    <property type="entry name" value="Transptr-assoc_dom"/>
</dbReference>
<dbReference type="FunFam" id="3.10.580.10:FF:000002">
    <property type="entry name" value="Magnesium/cobalt efflux protein CorC"/>
    <property type="match status" value="1"/>
</dbReference>
<evidence type="ECO:0008006" key="15">
    <source>
        <dbReference type="Google" id="ProtNLM"/>
    </source>
</evidence>
<keyword evidence="3 9" id="KW-0812">Transmembrane</keyword>
<keyword evidence="7 9" id="KW-0472">Membrane</keyword>
<reference evidence="13" key="1">
    <citation type="submission" date="2012-11" db="EMBL/GenBank/DDBJ databases">
        <title>Dependencies among metagenomic species, viruses, plasmids and units of genetic variation.</title>
        <authorList>
            <person name="Nielsen H.B."/>
            <person name="Almeida M."/>
            <person name="Juncker A.S."/>
            <person name="Rasmussen S."/>
            <person name="Li J."/>
            <person name="Sunagawa S."/>
            <person name="Plichta D."/>
            <person name="Gautier L."/>
            <person name="Le Chatelier E."/>
            <person name="Peletier E."/>
            <person name="Bonde I."/>
            <person name="Nielsen T."/>
            <person name="Manichanh C."/>
            <person name="Arumugam M."/>
            <person name="Batto J."/>
            <person name="Santos M.B.Q.D."/>
            <person name="Blom N."/>
            <person name="Borruel N."/>
            <person name="Burgdorf K.S."/>
            <person name="Boumezbeur F."/>
            <person name="Casellas F."/>
            <person name="Dore J."/>
            <person name="Guarner F."/>
            <person name="Hansen T."/>
            <person name="Hildebrand F."/>
            <person name="Kaas R.S."/>
            <person name="Kennedy S."/>
            <person name="Kristiansen K."/>
            <person name="Kultima J.R."/>
            <person name="Leonard P."/>
            <person name="Levenez F."/>
            <person name="Lund O."/>
            <person name="Moumen B."/>
            <person name="Le Paslier D."/>
            <person name="Pons N."/>
            <person name="Pedersen O."/>
            <person name="Prifti E."/>
            <person name="Qin J."/>
            <person name="Raes J."/>
            <person name="Tap J."/>
            <person name="Tims S."/>
            <person name="Ussery D.W."/>
            <person name="Yamada T."/>
            <person name="MetaHit consortium"/>
            <person name="Renault P."/>
            <person name="Sicheritz-Ponten T."/>
            <person name="Bork P."/>
            <person name="Wang J."/>
            <person name="Brunak S."/>
            <person name="Ehrlich S.D."/>
        </authorList>
    </citation>
    <scope>NUCLEOTIDE SEQUENCE [LARGE SCALE GENOMIC DNA]</scope>
</reference>
<protein>
    <recommendedName>
        <fullName evidence="15">HlyC/CorC family transporter</fullName>
    </recommendedName>
</protein>
<dbReference type="Gene3D" id="3.10.580.10">
    <property type="entry name" value="CBS-domain"/>
    <property type="match status" value="1"/>
</dbReference>
<evidence type="ECO:0000256" key="9">
    <source>
        <dbReference type="PROSITE-ProRule" id="PRU01193"/>
    </source>
</evidence>
<feature type="domain" description="CBS" evidence="11">
    <location>
        <begin position="290"/>
        <end position="347"/>
    </location>
</feature>
<proteinExistence type="predicted"/>
<evidence type="ECO:0000256" key="2">
    <source>
        <dbReference type="ARBA" id="ARBA00022475"/>
    </source>
</evidence>
<dbReference type="PANTHER" id="PTHR43099">
    <property type="entry name" value="UPF0053 PROTEIN YRKA"/>
    <property type="match status" value="1"/>
</dbReference>
<evidence type="ECO:0000313" key="14">
    <source>
        <dbReference type="Proteomes" id="UP000017938"/>
    </source>
</evidence>
<evidence type="ECO:0000256" key="1">
    <source>
        <dbReference type="ARBA" id="ARBA00004651"/>
    </source>
</evidence>